<dbReference type="GO" id="GO:0031177">
    <property type="term" value="F:phosphopantetheine binding"/>
    <property type="evidence" value="ECO:0007669"/>
    <property type="project" value="InterPro"/>
</dbReference>
<feature type="domain" description="Carrier" evidence="6">
    <location>
        <begin position="2139"/>
        <end position="2213"/>
    </location>
</feature>
<dbReference type="InterPro" id="IPR001242">
    <property type="entry name" value="Condensation_dom"/>
</dbReference>
<dbReference type="eggNOG" id="COG1020">
    <property type="taxonomic scope" value="Bacteria"/>
</dbReference>
<dbReference type="PROSITE" id="PS00012">
    <property type="entry name" value="PHOSPHOPANTETHEINE"/>
    <property type="match status" value="3"/>
</dbReference>
<dbReference type="PANTHER" id="PTHR45398:SF1">
    <property type="entry name" value="ENZYME, PUTATIVE (JCVI)-RELATED"/>
    <property type="match status" value="1"/>
</dbReference>
<dbReference type="InterPro" id="IPR009081">
    <property type="entry name" value="PP-bd_ACP"/>
</dbReference>
<dbReference type="InterPro" id="IPR020806">
    <property type="entry name" value="PKS_PP-bd"/>
</dbReference>
<dbReference type="InterPro" id="IPR036736">
    <property type="entry name" value="ACP-like_sf"/>
</dbReference>
<dbReference type="Gene3D" id="3.40.50.980">
    <property type="match status" value="6"/>
</dbReference>
<dbReference type="HOGENOM" id="CLU_000022_11_3_6"/>
<dbReference type="Gene3D" id="3.30.559.30">
    <property type="entry name" value="Nonribosomal peptide synthetase, condensation domain"/>
    <property type="match status" value="4"/>
</dbReference>
<dbReference type="PANTHER" id="PTHR45398">
    <property type="match status" value="1"/>
</dbReference>
<keyword evidence="8" id="KW-1185">Reference proteome</keyword>
<keyword evidence="4" id="KW-0597">Phosphoprotein</keyword>
<dbReference type="Gene3D" id="2.30.38.10">
    <property type="entry name" value="Luciferase, Domain 3"/>
    <property type="match status" value="3"/>
</dbReference>
<dbReference type="FunFam" id="3.40.50.980:FF:000001">
    <property type="entry name" value="Non-ribosomal peptide synthetase"/>
    <property type="match status" value="3"/>
</dbReference>
<protein>
    <submittedName>
        <fullName evidence="7">Amino acid adenylation domain protein</fullName>
    </submittedName>
</protein>
<dbReference type="STRING" id="498211.CJA_1871"/>
<evidence type="ECO:0000256" key="5">
    <source>
        <dbReference type="SAM" id="MobiDB-lite"/>
    </source>
</evidence>
<dbReference type="Gene3D" id="1.10.1200.10">
    <property type="entry name" value="ACP-like"/>
    <property type="match status" value="2"/>
</dbReference>
<dbReference type="GO" id="GO:0003824">
    <property type="term" value="F:catalytic activity"/>
    <property type="evidence" value="ECO:0007669"/>
    <property type="project" value="InterPro"/>
</dbReference>
<reference evidence="7 8" key="1">
    <citation type="journal article" date="2008" name="J. Bacteriol.">
        <title>Insights into plant cell wall degradation from the genome sequence of the soil bacterium Cellvibrio japonicus.</title>
        <authorList>
            <person name="Deboy R.T."/>
            <person name="Mongodin E.F."/>
            <person name="Fouts D.E."/>
            <person name="Tailford L.E."/>
            <person name="Khouri H."/>
            <person name="Emerson J.B."/>
            <person name="Mohamoud Y."/>
            <person name="Watkins K."/>
            <person name="Henrissat B."/>
            <person name="Gilbert H.J."/>
            <person name="Nelson K.E."/>
        </authorList>
    </citation>
    <scope>NUCLEOTIDE SEQUENCE [LARGE SCALE GENOMIC DNA]</scope>
    <source>
        <strain evidence="7 8">Ueda107</strain>
    </source>
</reference>
<dbReference type="CDD" id="cd19543">
    <property type="entry name" value="DCL_NRPS"/>
    <property type="match status" value="1"/>
</dbReference>
<dbReference type="SMART" id="SM00823">
    <property type="entry name" value="PKS_PP"/>
    <property type="match status" value="2"/>
</dbReference>
<dbReference type="Proteomes" id="UP000001036">
    <property type="component" value="Chromosome"/>
</dbReference>
<dbReference type="CDD" id="cd17649">
    <property type="entry name" value="A_NRPS_PvdJ-like"/>
    <property type="match status" value="1"/>
</dbReference>
<dbReference type="Pfam" id="PF13193">
    <property type="entry name" value="AMP-binding_C"/>
    <property type="match status" value="3"/>
</dbReference>
<dbReference type="PROSITE" id="PS00455">
    <property type="entry name" value="AMP_BINDING"/>
    <property type="match status" value="3"/>
</dbReference>
<dbReference type="CDD" id="cd17646">
    <property type="entry name" value="A_NRPS_AB3403-like"/>
    <property type="match status" value="2"/>
</dbReference>
<dbReference type="InterPro" id="IPR029058">
    <property type="entry name" value="AB_hydrolase_fold"/>
</dbReference>
<dbReference type="FunFam" id="3.40.50.12780:FF:000012">
    <property type="entry name" value="Non-ribosomal peptide synthetase"/>
    <property type="match status" value="2"/>
</dbReference>
<name>B3PGM0_CELJU</name>
<dbReference type="InterPro" id="IPR010060">
    <property type="entry name" value="NRPS_synth"/>
</dbReference>
<dbReference type="EMBL" id="CP000934">
    <property type="protein sequence ID" value="ACE85950.1"/>
    <property type="molecule type" value="Genomic_DNA"/>
</dbReference>
<evidence type="ECO:0000313" key="8">
    <source>
        <dbReference type="Proteomes" id="UP000001036"/>
    </source>
</evidence>
<feature type="domain" description="Carrier" evidence="6">
    <location>
        <begin position="1048"/>
        <end position="1123"/>
    </location>
</feature>
<dbReference type="Pfam" id="PF00501">
    <property type="entry name" value="AMP-binding"/>
    <property type="match status" value="3"/>
</dbReference>
<dbReference type="InterPro" id="IPR025110">
    <property type="entry name" value="AMP-bd_C"/>
</dbReference>
<comment type="cofactor">
    <cofactor evidence="1">
        <name>pantetheine 4'-phosphate</name>
        <dbReference type="ChEBI" id="CHEBI:47942"/>
    </cofactor>
</comment>
<dbReference type="GO" id="GO:0044550">
    <property type="term" value="P:secondary metabolite biosynthetic process"/>
    <property type="evidence" value="ECO:0007669"/>
    <property type="project" value="UniProtKB-ARBA"/>
</dbReference>
<dbReference type="SUPFAM" id="SSF56801">
    <property type="entry name" value="Acetyl-CoA synthetase-like"/>
    <property type="match status" value="3"/>
</dbReference>
<evidence type="ECO:0000259" key="6">
    <source>
        <dbReference type="PROSITE" id="PS50075"/>
    </source>
</evidence>
<dbReference type="FunFam" id="3.30.559.10:FF:000012">
    <property type="entry name" value="Non-ribosomal peptide synthetase"/>
    <property type="match status" value="2"/>
</dbReference>
<dbReference type="FunFam" id="3.40.50.980:FF:000002">
    <property type="entry name" value="Enterobactin synthetase component F"/>
    <property type="match status" value="2"/>
</dbReference>
<evidence type="ECO:0000313" key="7">
    <source>
        <dbReference type="EMBL" id="ACE85950.1"/>
    </source>
</evidence>
<accession>B3PGM0</accession>
<dbReference type="KEGG" id="cja:CJA_1871"/>
<dbReference type="CDD" id="cd19531">
    <property type="entry name" value="LCL_NRPS-like"/>
    <property type="match status" value="2"/>
</dbReference>
<dbReference type="NCBIfam" id="TIGR01733">
    <property type="entry name" value="AA-adenyl-dom"/>
    <property type="match status" value="3"/>
</dbReference>
<dbReference type="Pfam" id="PF00550">
    <property type="entry name" value="PP-binding"/>
    <property type="match status" value="3"/>
</dbReference>
<dbReference type="GO" id="GO:0043041">
    <property type="term" value="P:amino acid activation for nonribosomal peptide biosynthetic process"/>
    <property type="evidence" value="ECO:0007669"/>
    <property type="project" value="UniProtKB-ARBA"/>
</dbReference>
<dbReference type="FunFam" id="2.30.38.10:FF:000001">
    <property type="entry name" value="Non-ribosomal peptide synthetase PvdI"/>
    <property type="match status" value="2"/>
</dbReference>
<dbReference type="Gene3D" id="3.30.300.30">
    <property type="match status" value="3"/>
</dbReference>
<gene>
    <name evidence="7" type="ordered locus">CJA_1871</name>
</gene>
<dbReference type="InterPro" id="IPR023213">
    <property type="entry name" value="CAT-like_dom_sf"/>
</dbReference>
<evidence type="ECO:0000256" key="1">
    <source>
        <dbReference type="ARBA" id="ARBA00001957"/>
    </source>
</evidence>
<dbReference type="Gene3D" id="3.40.50.1820">
    <property type="entry name" value="alpha/beta hydrolase"/>
    <property type="match status" value="1"/>
</dbReference>
<sequence>MSDSQAQALALRFIRLAPEKRSIFLKALAKEGVDFSTFPIVSSVGEAGRTQLSYAQQRMWFLWQLDPDSAAYNLPATTELNGPLDVGALTWALNSVIARHESLRTCFPLDEHGQPYQLIHSIAPIDISIENLVSLPSGVKQEEVQERIKQESLVPFDVANGPLLRVKLFVLSEQHHVLMITLHHIVADGWSINVLTDELMRFYEAYITNTVADVAPLSIQYADYALWQRSWLESGELERQLNYWRYQLDGNQAVLQLPVNNSKPIKNHFLGARHEWRLDGNLINGLRSLAKQYNASLFMVLLAAFKVLLYRYTGEQDIRIGIPVANRHRSEIENLIGCFINTQVMRATIDDRNTFSDVLQTVRVIVLDAQSNQDLPFEKLVDALQPERSLVHNPLFQVMFNHQALLTDIDKLSTSTGLRMSSYAWDKQTTEFDIKLDTWEQGEVIGSAITYNPELFDVTTIQRMAGHLQCILEAIASTPEQCVEAIPMLSEEEHACILCEWNTTEVDYGESVCIHRLFEAQVEKTPDRIALLFTGDDANAAEKVGAQTLTYAELNSQANQLAHILRKMRVGPDVLIGIAVERSVEMVIGLLGILKAGGAYVPLDPEYPKERLAYMMADSGISLLLTQTALRDILPIPDSINVLCLDNYISELRDANYRVGLNDNLPPITVPQNLAYVIYTSGSTGKPKGVGNTHLALHNRLAWMQEVYALTSADRVLQKTPFSFDVSVWEFFWPLLHGARLVVAAPGIHREPERLVKIINNTGITTVHFVPSMLQAFIGCGLVPHCRSLRRIICSGEALSAESQHQVFHTLPSVMLYNLYGPTEAAIDVTHWTCTNDGNSRVPIGRPIANLQTYIQDAQLNTVPVRVSGELYLGGIGLARGYHGRPALTAERFVPNPYDNNGGRLYRTGDVARYRPDGNIEYEGRIDYQVKIRGFRIELGEIEAQLLTITSVSEAVVIAQDVIGDGGQQLVAYVVPVNSDLVAEDADIEHQDVFKDSIKAHLQQVLPDYMVPNQYVLLNAMPLTPNGKLDRKALPLIEGDTFYREYEAPRTEMELQLAEIWQNVLGVKRVGLNDNFFALGGHSLLAAQMVSRIRQTLSTELPLRALFETNDLRSLAKRVACEAVTAITPIKPVFRGDALPLSYAQQRQWVLWQLAPESAAYHMSVALKLTGTLNLEALKKSFDLLIDRHETLRTYFVEGETGVHQVIAKELPLSLTLENLTTCNDETEEMALQRVLSIYARQPFDLMTGPLLRAWLIGLSSGESILFLVQHHISSDAWSMQVMVEELVAAYCAYCQGQSPDFSPLPIQYADYAIWQRQVMEAGEAERQLSYWKKALEGDYSVLELPTDHPRPQQPSHKGARWTKILPKSVVKAIEQQARAANVTPFMFLLASFQALLHRYTNQDDIRVGVPVANRTRLETERLIGFFVNTQILRAEITFDTKVSSLLQQVKQKVLDAQAHQDLPFEQLVDALQPERTLDHTPLFQVVFNYQEDQDSHIDQQYEQLNDLRIEKLTWDQGTAQFDLALDISLEANELAASFNYASDLFEAETIKCLATHWQRLLEGMLDDTEQRLADLPLLDECEAQHIIKAWNHTAADIRKRALTHRLFEKQVDKDPDAVALIFPEYKGKEERLQTLTYAELNTRSNRLAHKLKEMGVGPDILVGIAVERSVEMVVGVLAIMKAGGAYVPLDPAYPEERLAYMVENSCLTLLLTQSLLDDHLPIPRGIQRVYIKDDYTGYSADNISSQPHPNNLAYLIFTSGTTGLPKGVGIDQGSLACHVEVFSNRLELNARDRVLQYATLNFDTFGEQLFPALCCGAAVVLRGEELWDHDTLYKNILQQDISIVNLTPALWHQMITDYAAKGITDFGYLRQMLVGGESMPPSALAIWQQLGVSKQVTLWNFYGPTEATVTTSSFCCNRYFNSDKPELTTVPIGEPLQGRLVYIVNNSLNLVPIGAVAELVIGGELLARGYHGRPGLTAERFIPDPFDETGGGRLYRTGDLARFRPDGNIEYAGRIDHQVKIRGFRIELGEIEARLQSQVTIKDAVVLAQAGTGSQQQLVAYLVPTNTALVAGDTDVERDARNHFCAEVKAHLQNTLPDYMVPNQYLLLEALPLTPNGKLDRKGLPRVDSQAFQRAYEAPRTALEQQLAGIWQAVLGVERVGLNDNFFELGGDSIVAIQLVSRARQQGIRFVPKDVFQHQSLGGLARVAQVGDGSVQVDQRPVTGHLPLMPIQQWFFESAIPERHHWNQSVLLTPAEPLQADVLQAALAQLLIHHDALRLQFITAARTGAGWKGAFLSPHEVNNNVLWQATVSDVNELESLCSDAQRSLNLEQGTLLRAVLVELPGQQQRLLLAIHHLVVDGVSWRILLDDLQTAYRQQRAGQPITLPPKSSSLQEWSERLQHYAQGQALQQELSYWQTEWADTDGDLPRDNPNAGLQNKHAQHATTRLNKVLTAQLLKDAPSAYRTQINDLLLTALARVIARWTQQPSVLVQLEGHGREDLFEGIDLTRTVGWFTTMYPVKLSPSVSLDTSIKTIKEQLRAVPNKGLGFGVLHYLGDERVQRQLRALPVPRITFNYLGQFDGSFDTEGALFSPSGENSGPEQSPEAPLGNWLSINGQVYNGELSLDWSFSGEMYRPETIQGLADEYAHELRRVIEHCCREEHPSVTPSDFPLVRLTQGQLDALPVPAVEIDDIYPLSPMQQGMLFHSLSDPGAGHYINQMRVDIEGLDVERFCCAWQAVLDRHAVLRAGFVWEGVEQPLQVVRRKVTLPCQVHDWRGQVYDYPGIDEDGLNQLGQRLRAGFDLNRVPLMQVDLVRKSDDRYHLIYTNHHILMDGWSTSQLFGEVLQRYQGKTPASNPGHYKNYLAWLQKRDGKVAEKFWQEQLRILEEPTLLANAVSRLSSETDTNPNTLRSDYCEVLTIDETQRLSDFARNNQVTVNTVLQAAWLLLLRHYTGQDTVTFGVTVAGRPADVVGIEQQIGLFINTLPVIGHIQPTDKVSDWIRQVQLQNLALREYEYTPLYDIQRWAGQGGNALFDTIIVFENYPIADTLKKGSPSNLSFGDIHSHEQTNYGLTLVVGLSNQLSLHYHYDQHQFQHVLIQQLNQQLIGLLRTFMQGSDQAVGNLPLLSTVESHRMAREWNNTSVDYGKATCIQALFEAQVEQTPDATAIIFPGNETDKRNSAAQTLTYAALNARSNQLAHTLRGMGVGPDTLVGIALERSVEMVISLLGILKAGGAYVPFDPEYPESRLRYMMADSGISLLLTQRKLPVLLPVSNEVKVLCLDEPNDSDLLSWHPASCANLPVITRPDNLAYVIYTSGSTGNPKGAGNTHKALHNRLAWMQDAYGLTPNDSILQKTPFSFDVSVWEFFWPLLNGARLVVSSPGDHRDPERLMTLIQQTAITTLHFVPSMLQAFMQHDAAGRCNTLRHIICSGEALSPDLRDQAGHLFPFAKLHNLYGPTEAAIDVSHWTCIDAGGTNVPIGRPIANLKIFILNADLHCVPIITNGELYLGGIGLARGYHDRPGLTAERFIPDPFDETGGGRLYRTGDLARFRPDGNIEYAGRIDHQVKIRGFRIELGEIEARLQSQVTIKDAVVLAQAGTGSQQLVAYLVPTNTALVAGDTDVEQDARNHFCAEVKAHLQNTLPDYMVPNQYLLLETLPLTPNGKLDRKGLPRVDSQAFQRAYEAPRTALEQQLASIWQEVLGVERVGLNDNFFELGGSSISAVRLVSMIKTRISRHISLRTIFESAVFSDFAEQLETCASQLADDTMSDIEKMMDELVEG</sequence>
<feature type="domain" description="Carrier" evidence="6">
    <location>
        <begin position="3685"/>
        <end position="3760"/>
    </location>
</feature>
<dbReference type="InterPro" id="IPR000873">
    <property type="entry name" value="AMP-dep_synth/lig_dom"/>
</dbReference>
<dbReference type="SUPFAM" id="SSF52777">
    <property type="entry name" value="CoA-dependent acyltransferases"/>
    <property type="match status" value="8"/>
</dbReference>
<dbReference type="RefSeq" id="WP_012487488.1">
    <property type="nucleotide sequence ID" value="NC_010995.1"/>
</dbReference>
<dbReference type="InterPro" id="IPR020845">
    <property type="entry name" value="AMP-binding_CS"/>
</dbReference>
<dbReference type="NCBIfam" id="TIGR01720">
    <property type="entry name" value="NRPS-para261"/>
    <property type="match status" value="1"/>
</dbReference>
<dbReference type="NCBIfam" id="NF003417">
    <property type="entry name" value="PRK04813.1"/>
    <property type="match status" value="3"/>
</dbReference>
<organism evidence="7 8">
    <name type="scientific">Cellvibrio japonicus (strain Ueda107)</name>
    <name type="common">Pseudomonas fluorescens subsp. cellulosa</name>
    <dbReference type="NCBI Taxonomy" id="498211"/>
    <lineage>
        <taxon>Bacteria</taxon>
        <taxon>Pseudomonadati</taxon>
        <taxon>Pseudomonadota</taxon>
        <taxon>Gammaproteobacteria</taxon>
        <taxon>Cellvibrionales</taxon>
        <taxon>Cellvibrionaceae</taxon>
        <taxon>Cellvibrio</taxon>
    </lineage>
</organism>
<feature type="region of interest" description="Disordered" evidence="5">
    <location>
        <begin position="2589"/>
        <end position="2608"/>
    </location>
</feature>
<evidence type="ECO:0000256" key="4">
    <source>
        <dbReference type="ARBA" id="ARBA00022553"/>
    </source>
</evidence>
<dbReference type="InterPro" id="IPR045851">
    <property type="entry name" value="AMP-bd_C_sf"/>
</dbReference>
<dbReference type="SUPFAM" id="SSF47336">
    <property type="entry name" value="ACP-like"/>
    <property type="match status" value="3"/>
</dbReference>
<proteinExistence type="inferred from homology"/>
<dbReference type="Pfam" id="PF00668">
    <property type="entry name" value="Condensation"/>
    <property type="match status" value="4"/>
</dbReference>
<dbReference type="PROSITE" id="PS50075">
    <property type="entry name" value="CARRIER"/>
    <property type="match status" value="3"/>
</dbReference>
<dbReference type="CDD" id="cd19534">
    <property type="entry name" value="E_NRPS"/>
    <property type="match status" value="1"/>
</dbReference>
<evidence type="ECO:0000256" key="3">
    <source>
        <dbReference type="ARBA" id="ARBA00022450"/>
    </source>
</evidence>
<dbReference type="FunFam" id="1.10.1200.10:FF:000005">
    <property type="entry name" value="Nonribosomal peptide synthetase 1"/>
    <property type="match status" value="3"/>
</dbReference>
<evidence type="ECO:0000256" key="2">
    <source>
        <dbReference type="ARBA" id="ARBA00006432"/>
    </source>
</evidence>
<dbReference type="InterPro" id="IPR006162">
    <property type="entry name" value="Ppantetheine_attach_site"/>
</dbReference>
<dbReference type="FunFam" id="3.30.300.30:FF:000010">
    <property type="entry name" value="Enterobactin synthetase component F"/>
    <property type="match status" value="3"/>
</dbReference>
<keyword evidence="3" id="KW-0596">Phosphopantetheine</keyword>
<comment type="similarity">
    <text evidence="2">Belongs to the ATP-dependent AMP-binding enzyme family.</text>
</comment>
<dbReference type="InterPro" id="IPR010071">
    <property type="entry name" value="AA_adenyl_dom"/>
</dbReference>
<dbReference type="OrthoDB" id="9761989at2"/>
<dbReference type="Gene3D" id="3.30.559.10">
    <property type="entry name" value="Chloramphenicol acetyltransferase-like domain"/>
    <property type="match status" value="4"/>
</dbReference>